<proteinExistence type="predicted"/>
<dbReference type="EMBL" id="JBHUHV010000020">
    <property type="protein sequence ID" value="MFD2066552.1"/>
    <property type="molecule type" value="Genomic_DNA"/>
</dbReference>
<accession>A0ABW4WXE9</accession>
<evidence type="ECO:0000256" key="1">
    <source>
        <dbReference type="SAM" id="SignalP"/>
    </source>
</evidence>
<name>A0ABW4WXE9_9BACT</name>
<organism evidence="2 3">
    <name type="scientific">Pontibacter silvestris</name>
    <dbReference type="NCBI Taxonomy" id="2305183"/>
    <lineage>
        <taxon>Bacteria</taxon>
        <taxon>Pseudomonadati</taxon>
        <taxon>Bacteroidota</taxon>
        <taxon>Cytophagia</taxon>
        <taxon>Cytophagales</taxon>
        <taxon>Hymenobacteraceae</taxon>
        <taxon>Pontibacter</taxon>
    </lineage>
</organism>
<dbReference type="Proteomes" id="UP001597369">
    <property type="component" value="Unassembled WGS sequence"/>
</dbReference>
<comment type="caution">
    <text evidence="2">The sequence shown here is derived from an EMBL/GenBank/DDBJ whole genome shotgun (WGS) entry which is preliminary data.</text>
</comment>
<protein>
    <recommendedName>
        <fullName evidence="4">Outer membrane protein beta-barrel domain-containing protein</fullName>
    </recommendedName>
</protein>
<evidence type="ECO:0008006" key="4">
    <source>
        <dbReference type="Google" id="ProtNLM"/>
    </source>
</evidence>
<keyword evidence="1" id="KW-0732">Signal</keyword>
<evidence type="ECO:0000313" key="3">
    <source>
        <dbReference type="Proteomes" id="UP001597369"/>
    </source>
</evidence>
<reference evidence="3" key="1">
    <citation type="journal article" date="2019" name="Int. J. Syst. Evol. Microbiol.">
        <title>The Global Catalogue of Microorganisms (GCM) 10K type strain sequencing project: providing services to taxonomists for standard genome sequencing and annotation.</title>
        <authorList>
            <consortium name="The Broad Institute Genomics Platform"/>
            <consortium name="The Broad Institute Genome Sequencing Center for Infectious Disease"/>
            <person name="Wu L."/>
            <person name="Ma J."/>
        </authorList>
    </citation>
    <scope>NUCLEOTIDE SEQUENCE [LARGE SCALE GENOMIC DNA]</scope>
    <source>
        <strain evidence="3">JCM 16545</strain>
    </source>
</reference>
<evidence type="ECO:0000313" key="2">
    <source>
        <dbReference type="EMBL" id="MFD2066552.1"/>
    </source>
</evidence>
<gene>
    <name evidence="2" type="ORF">ACFSKU_06615</name>
</gene>
<sequence>MKKLLVTAVLAILGTGAFAQTSEGTKVFSGGMNFNAGSTDYEDVYNKGTYIRLGIAPRVGFL</sequence>
<keyword evidence="3" id="KW-1185">Reference proteome</keyword>
<feature type="signal peptide" evidence="1">
    <location>
        <begin position="1"/>
        <end position="19"/>
    </location>
</feature>
<feature type="chain" id="PRO_5045064668" description="Outer membrane protein beta-barrel domain-containing protein" evidence="1">
    <location>
        <begin position="20"/>
        <end position="62"/>
    </location>
</feature>
<dbReference type="RefSeq" id="WP_229962549.1">
    <property type="nucleotide sequence ID" value="NZ_JAJJWI010000025.1"/>
</dbReference>